<evidence type="ECO:0000259" key="2">
    <source>
        <dbReference type="Pfam" id="PF01370"/>
    </source>
</evidence>
<dbReference type="RefSeq" id="WP_194739434.1">
    <property type="nucleotide sequence ID" value="NZ_JADKYY010000007.1"/>
</dbReference>
<dbReference type="InterPro" id="IPR036291">
    <property type="entry name" value="NAD(P)-bd_dom_sf"/>
</dbReference>
<dbReference type="PANTHER" id="PTHR43574">
    <property type="entry name" value="EPIMERASE-RELATED"/>
    <property type="match status" value="1"/>
</dbReference>
<evidence type="ECO:0000313" key="4">
    <source>
        <dbReference type="Proteomes" id="UP000694480"/>
    </source>
</evidence>
<name>A0A930YW47_9FLAO</name>
<dbReference type="Proteomes" id="UP000694480">
    <property type="component" value="Unassembled WGS sequence"/>
</dbReference>
<dbReference type="Gene3D" id="3.40.50.720">
    <property type="entry name" value="NAD(P)-binding Rossmann-like Domain"/>
    <property type="match status" value="1"/>
</dbReference>
<gene>
    <name evidence="3" type="ORF">IC612_06820</name>
</gene>
<dbReference type="PRINTS" id="PR01713">
    <property type="entry name" value="NUCEPIMERASE"/>
</dbReference>
<keyword evidence="1" id="KW-0520">NAD</keyword>
<comment type="caution">
    <text evidence="3">The sequence shown here is derived from an EMBL/GenBank/DDBJ whole genome shotgun (WGS) entry which is preliminary data.</text>
</comment>
<dbReference type="EMBL" id="JADKYY010000007">
    <property type="protein sequence ID" value="MBF5027507.1"/>
    <property type="molecule type" value="Genomic_DNA"/>
</dbReference>
<dbReference type="InterPro" id="IPR001509">
    <property type="entry name" value="Epimerase_deHydtase"/>
</dbReference>
<organism evidence="3 4">
    <name type="scientific">Planobacterium oryzisoli</name>
    <dbReference type="NCBI Taxonomy" id="2771435"/>
    <lineage>
        <taxon>Bacteria</taxon>
        <taxon>Pseudomonadati</taxon>
        <taxon>Bacteroidota</taxon>
        <taxon>Flavobacteriia</taxon>
        <taxon>Flavobacteriales</taxon>
        <taxon>Weeksellaceae</taxon>
        <taxon>Chryseobacterium group</taxon>
        <taxon>Chryseobacterium</taxon>
    </lineage>
</organism>
<sequence>MTYLVTGGSGFIGSHLIERLLNMGHNVINVDNFDDYYDYKIKISNTLESLGESAEFSFKNKTEDLSALKGHVNSERYQLYTCDIRNKEELSHVFKNHPIDIVVHLAALAGVRPSIEDPISYAHTNIIGSLNLWELCKEYGVSKVVNASSSSVYGNNQKVPFSEFDNVDTPISPYAATKKSGEILSHVYYKLYGMSMIHLRFFTVYGPRQRPDLAIHKFTSLIHRGAPVPFYGDGTTSRDYTYIEDIIEGILKALDYIAQEKHVFEIINLGESHTVSLKEMLSSIESALGQSAETLPLPIPKGDVNRTNADISKAKRILKYAPGTKFQNGIKIFVEWFLKKSGQVPQDN</sequence>
<reference evidence="3" key="1">
    <citation type="submission" date="2020-11" db="EMBL/GenBank/DDBJ databases">
        <title>Genome seq and assembly of Planobacterium sp.</title>
        <authorList>
            <person name="Chhetri G."/>
        </authorList>
    </citation>
    <scope>NUCLEOTIDE SEQUENCE</scope>
    <source>
        <strain evidence="3">GCR5</strain>
    </source>
</reference>
<evidence type="ECO:0000256" key="1">
    <source>
        <dbReference type="ARBA" id="ARBA00023027"/>
    </source>
</evidence>
<protein>
    <submittedName>
        <fullName evidence="3">GDP-mannose 4,6-dehydratase</fullName>
    </submittedName>
</protein>
<keyword evidence="4" id="KW-1185">Reference proteome</keyword>
<evidence type="ECO:0000313" key="3">
    <source>
        <dbReference type="EMBL" id="MBF5027507.1"/>
    </source>
</evidence>
<dbReference type="Gene3D" id="3.90.25.10">
    <property type="entry name" value="UDP-galactose 4-epimerase, domain 1"/>
    <property type="match status" value="1"/>
</dbReference>
<dbReference type="AlphaFoldDB" id="A0A930YW47"/>
<accession>A0A930YW47</accession>
<dbReference type="SUPFAM" id="SSF51735">
    <property type="entry name" value="NAD(P)-binding Rossmann-fold domains"/>
    <property type="match status" value="1"/>
</dbReference>
<feature type="domain" description="NAD-dependent epimerase/dehydratase" evidence="2">
    <location>
        <begin position="4"/>
        <end position="269"/>
    </location>
</feature>
<dbReference type="Pfam" id="PF01370">
    <property type="entry name" value="Epimerase"/>
    <property type="match status" value="1"/>
</dbReference>
<proteinExistence type="predicted"/>